<accession>A0A2A4FSB6</accession>
<name>A0A2A4FSB6_9SPHN</name>
<reference evidence="2 3" key="1">
    <citation type="submission" date="2017-09" db="EMBL/GenBank/DDBJ databases">
        <title>The Catabolism of 3,6-Dichlorosalicylic acid is Initiated by the Cytochrome P450 Monooxygenase DsmABC in Rhizorhabdus dicambivorans Ndbn-20.</title>
        <authorList>
            <person name="Na L."/>
        </authorList>
    </citation>
    <scope>NUCLEOTIDE SEQUENCE [LARGE SCALE GENOMIC DNA]</scope>
    <source>
        <strain evidence="2 3">Ndbn-20m</strain>
    </source>
</reference>
<dbReference type="Pfam" id="PF14280">
    <property type="entry name" value="DUF4365"/>
    <property type="match status" value="1"/>
</dbReference>
<dbReference type="KEGG" id="rdi:CMV14_14370"/>
<dbReference type="InterPro" id="IPR025375">
    <property type="entry name" value="DUF4365"/>
</dbReference>
<dbReference type="Proteomes" id="UP000218934">
    <property type="component" value="Unassembled WGS sequence"/>
</dbReference>
<sequence length="184" mass="20445">MGRGGAGALQVVSITIQHTQECLCSAHIQALAGVAGVNLALGHCHDYGVDGQFDPVVIRGRRRITSGFPLQFQAKATTRWSMDEGHVVYDLEAKTFDDMVTRTDDECTLLLVLLCLPKEQGDWHATASHSTVLKNCCYWHVLRGEPCGGDTTKRIRIPEGQVLTPQSLLELMEAEKLRRMQSWR</sequence>
<comment type="caution">
    <text evidence="2">The sequence shown here is derived from an EMBL/GenBank/DDBJ whole genome shotgun (WGS) entry which is preliminary data.</text>
</comment>
<proteinExistence type="predicted"/>
<gene>
    <name evidence="2" type="ORF">COO09_19255</name>
</gene>
<protein>
    <submittedName>
        <fullName evidence="2">DUF4365 domain-containing protein</fullName>
    </submittedName>
</protein>
<evidence type="ECO:0000313" key="2">
    <source>
        <dbReference type="EMBL" id="PCE40596.1"/>
    </source>
</evidence>
<evidence type="ECO:0000313" key="3">
    <source>
        <dbReference type="Proteomes" id="UP000218934"/>
    </source>
</evidence>
<keyword evidence="3" id="KW-1185">Reference proteome</keyword>
<dbReference type="AlphaFoldDB" id="A0A2A4FSB6"/>
<feature type="domain" description="DUF4365" evidence="1">
    <location>
        <begin position="26"/>
        <end position="173"/>
    </location>
</feature>
<dbReference type="OrthoDB" id="7995990at2"/>
<evidence type="ECO:0000259" key="1">
    <source>
        <dbReference type="Pfam" id="PF14280"/>
    </source>
</evidence>
<organism evidence="2 3">
    <name type="scientific">Rhizorhabdus dicambivorans</name>
    <dbReference type="NCBI Taxonomy" id="1850238"/>
    <lineage>
        <taxon>Bacteria</taxon>
        <taxon>Pseudomonadati</taxon>
        <taxon>Pseudomonadota</taxon>
        <taxon>Alphaproteobacteria</taxon>
        <taxon>Sphingomonadales</taxon>
        <taxon>Sphingomonadaceae</taxon>
        <taxon>Rhizorhabdus</taxon>
    </lineage>
</organism>
<dbReference type="EMBL" id="NWUF01000025">
    <property type="protein sequence ID" value="PCE40596.1"/>
    <property type="molecule type" value="Genomic_DNA"/>
</dbReference>